<dbReference type="InterPro" id="IPR001189">
    <property type="entry name" value="Mn/Fe_SOD"/>
</dbReference>
<dbReference type="GO" id="GO:0005739">
    <property type="term" value="C:mitochondrion"/>
    <property type="evidence" value="ECO:0007669"/>
    <property type="project" value="TreeGrafter"/>
</dbReference>
<comment type="function">
    <text evidence="9">Destroys radicals which are normally produced within the cells and which are toxic to biological systems.</text>
</comment>
<comment type="function">
    <text evidence="1">Destroys superoxide anion radicals which are normally produced within the cells and which are toxic to biological systems.</text>
</comment>
<dbReference type="PRINTS" id="PR01703">
    <property type="entry name" value="MNSODISMTASE"/>
</dbReference>
<dbReference type="InterPro" id="IPR019831">
    <property type="entry name" value="Mn/Fe_SOD_N"/>
</dbReference>
<protein>
    <recommendedName>
        <fullName evidence="3 9">Superoxide dismutase</fullName>
        <ecNumber evidence="3 9">1.15.1.1</ecNumber>
    </recommendedName>
</protein>
<dbReference type="AlphaFoldDB" id="A0A8I6SA25"/>
<dbReference type="Pfam" id="PF00081">
    <property type="entry name" value="Sod_Fe_N"/>
    <property type="match status" value="1"/>
</dbReference>
<evidence type="ECO:0000259" key="10">
    <source>
        <dbReference type="Pfam" id="PF00081"/>
    </source>
</evidence>
<dbReference type="Proteomes" id="UP000494040">
    <property type="component" value="Unassembled WGS sequence"/>
</dbReference>
<feature type="domain" description="Manganese/iron superoxide dismutase C-terminal" evidence="11">
    <location>
        <begin position="110"/>
        <end position="212"/>
    </location>
</feature>
<keyword evidence="4 8" id="KW-0479">Metal-binding</keyword>
<dbReference type="InterPro" id="IPR050265">
    <property type="entry name" value="Fe/Mn_Superoxide_Dismutase"/>
</dbReference>
<feature type="domain" description="Manganese/iron superoxide dismutase N-terminal" evidence="10">
    <location>
        <begin position="23"/>
        <end position="103"/>
    </location>
</feature>
<evidence type="ECO:0000313" key="13">
    <source>
        <dbReference type="Proteomes" id="UP000494040"/>
    </source>
</evidence>
<evidence type="ECO:0000256" key="9">
    <source>
        <dbReference type="RuleBase" id="RU000414"/>
    </source>
</evidence>
<dbReference type="EnsemblMetazoa" id="XM_014405188.2">
    <property type="protein sequence ID" value="XP_014260674.1"/>
    <property type="gene ID" value="LOC106673167"/>
</dbReference>
<evidence type="ECO:0000259" key="11">
    <source>
        <dbReference type="Pfam" id="PF02777"/>
    </source>
</evidence>
<dbReference type="PANTHER" id="PTHR11404:SF6">
    <property type="entry name" value="SUPEROXIDE DISMUTASE [MN], MITOCHONDRIAL"/>
    <property type="match status" value="1"/>
</dbReference>
<dbReference type="InterPro" id="IPR019832">
    <property type="entry name" value="Mn/Fe_SOD_C"/>
</dbReference>
<gene>
    <name evidence="12" type="primary">106673167</name>
</gene>
<feature type="binding site" evidence="8">
    <location>
        <position position="95"/>
    </location>
    <ligand>
        <name>Mn(2+)</name>
        <dbReference type="ChEBI" id="CHEBI:29035"/>
    </ligand>
</feature>
<feature type="binding site" evidence="8">
    <location>
        <position position="47"/>
    </location>
    <ligand>
        <name>Mn(2+)</name>
        <dbReference type="ChEBI" id="CHEBI:29035"/>
    </ligand>
</feature>
<name>A0A8I6SA25_CIMLE</name>
<keyword evidence="6" id="KW-0464">Manganese</keyword>
<evidence type="ECO:0000256" key="1">
    <source>
        <dbReference type="ARBA" id="ARBA00002170"/>
    </source>
</evidence>
<evidence type="ECO:0000256" key="7">
    <source>
        <dbReference type="ARBA" id="ARBA00049204"/>
    </source>
</evidence>
<evidence type="ECO:0000313" key="12">
    <source>
        <dbReference type="EnsemblMetazoa" id="XP_014260674.1"/>
    </source>
</evidence>
<evidence type="ECO:0000256" key="8">
    <source>
        <dbReference type="PIRSR" id="PIRSR000349-1"/>
    </source>
</evidence>
<dbReference type="Pfam" id="PF02777">
    <property type="entry name" value="Sod_Fe_C"/>
    <property type="match status" value="1"/>
</dbReference>
<keyword evidence="5 9" id="KW-0560">Oxidoreductase</keyword>
<dbReference type="GO" id="GO:0030145">
    <property type="term" value="F:manganese ion binding"/>
    <property type="evidence" value="ECO:0007669"/>
    <property type="project" value="TreeGrafter"/>
</dbReference>
<dbReference type="Gene3D" id="1.10.287.990">
    <property type="entry name" value="Fe,Mn superoxide dismutase (SOD) domain"/>
    <property type="match status" value="1"/>
</dbReference>
<dbReference type="GO" id="GO:0004784">
    <property type="term" value="F:superoxide dismutase activity"/>
    <property type="evidence" value="ECO:0007669"/>
    <property type="project" value="UniProtKB-EC"/>
</dbReference>
<dbReference type="PIRSF" id="PIRSF000349">
    <property type="entry name" value="SODismutase"/>
    <property type="match status" value="1"/>
</dbReference>
<keyword evidence="13" id="KW-1185">Reference proteome</keyword>
<evidence type="ECO:0000256" key="2">
    <source>
        <dbReference type="ARBA" id="ARBA00008714"/>
    </source>
</evidence>
<evidence type="ECO:0000256" key="5">
    <source>
        <dbReference type="ARBA" id="ARBA00023002"/>
    </source>
</evidence>
<accession>A0A8I6SA25</accession>
<comment type="catalytic activity">
    <reaction evidence="7 9">
        <text>2 superoxide + 2 H(+) = H2O2 + O2</text>
        <dbReference type="Rhea" id="RHEA:20696"/>
        <dbReference type="ChEBI" id="CHEBI:15378"/>
        <dbReference type="ChEBI" id="CHEBI:15379"/>
        <dbReference type="ChEBI" id="CHEBI:16240"/>
        <dbReference type="ChEBI" id="CHEBI:18421"/>
        <dbReference type="EC" id="1.15.1.1"/>
    </reaction>
</comment>
<organism evidence="12 13">
    <name type="scientific">Cimex lectularius</name>
    <name type="common">Bed bug</name>
    <name type="synonym">Acanthia lectularia</name>
    <dbReference type="NCBI Taxonomy" id="79782"/>
    <lineage>
        <taxon>Eukaryota</taxon>
        <taxon>Metazoa</taxon>
        <taxon>Ecdysozoa</taxon>
        <taxon>Arthropoda</taxon>
        <taxon>Hexapoda</taxon>
        <taxon>Insecta</taxon>
        <taxon>Pterygota</taxon>
        <taxon>Neoptera</taxon>
        <taxon>Paraneoptera</taxon>
        <taxon>Hemiptera</taxon>
        <taxon>Heteroptera</taxon>
        <taxon>Panheteroptera</taxon>
        <taxon>Cimicomorpha</taxon>
        <taxon>Cimicidae</taxon>
        <taxon>Cimex</taxon>
    </lineage>
</organism>
<comment type="similarity">
    <text evidence="2 9">Belongs to the iron/manganese superoxide dismutase family.</text>
</comment>
<evidence type="ECO:0000256" key="4">
    <source>
        <dbReference type="ARBA" id="ARBA00022723"/>
    </source>
</evidence>
<dbReference type="InterPro" id="IPR036314">
    <property type="entry name" value="SOD_C_sf"/>
</dbReference>
<sequence>MISIKVIFKCASKFGCFAKRLHHTLPSLPYAYDALEPVICREMLELHHNEYHRSYVKNLNVTLQGMENAISTGDLNTALCLQPVLKLNGGGHINHSILWSTLSPDGGCPSDELCREIIASFGTLDNLMDRMILMTYAVESSGWVWLGYNPYSSRLQITTCTNENPLQATTGLIPLFGIDLWEHAYHLQYKRNKVDYARFIFQVVNWLEVSRRYCEAYEIGQAWKKACESNN</sequence>
<dbReference type="OrthoDB" id="239262at2759"/>
<evidence type="ECO:0000256" key="6">
    <source>
        <dbReference type="ARBA" id="ARBA00023211"/>
    </source>
</evidence>
<dbReference type="PANTHER" id="PTHR11404">
    <property type="entry name" value="SUPEROXIDE DISMUTASE 2"/>
    <property type="match status" value="1"/>
</dbReference>
<dbReference type="OMA" id="GSYEGWK"/>
<proteinExistence type="inferred from homology"/>
<evidence type="ECO:0000256" key="3">
    <source>
        <dbReference type="ARBA" id="ARBA00012682"/>
    </source>
</evidence>
<reference evidence="12" key="1">
    <citation type="submission" date="2022-01" db="UniProtKB">
        <authorList>
            <consortium name="EnsemblMetazoa"/>
        </authorList>
    </citation>
    <scope>IDENTIFICATION</scope>
</reference>
<feature type="binding site" evidence="8">
    <location>
        <position position="183"/>
    </location>
    <ligand>
        <name>Mn(2+)</name>
        <dbReference type="ChEBI" id="CHEBI:29035"/>
    </ligand>
</feature>
<dbReference type="SUPFAM" id="SSF54719">
    <property type="entry name" value="Fe,Mn superoxide dismutase (SOD), C-terminal domain"/>
    <property type="match status" value="1"/>
</dbReference>
<dbReference type="KEGG" id="clec:106673167"/>
<dbReference type="InterPro" id="IPR036324">
    <property type="entry name" value="Mn/Fe_SOD_N_sf"/>
</dbReference>
<dbReference type="EC" id="1.15.1.1" evidence="3 9"/>
<dbReference type="SUPFAM" id="SSF46609">
    <property type="entry name" value="Fe,Mn superoxide dismutase (SOD), N-terminal domain"/>
    <property type="match status" value="1"/>
</dbReference>
<feature type="binding site" evidence="8">
    <location>
        <position position="179"/>
    </location>
    <ligand>
        <name>Mn(2+)</name>
        <dbReference type="ChEBI" id="CHEBI:29035"/>
    </ligand>
</feature>
<dbReference type="Gene3D" id="3.55.40.20">
    <property type="entry name" value="Iron/manganese superoxide dismutase, C-terminal domain"/>
    <property type="match status" value="1"/>
</dbReference>